<evidence type="ECO:0000256" key="8">
    <source>
        <dbReference type="SAM" id="MobiDB-lite"/>
    </source>
</evidence>
<evidence type="ECO:0000259" key="9">
    <source>
        <dbReference type="PROSITE" id="PS51083"/>
    </source>
</evidence>
<evidence type="ECO:0000256" key="4">
    <source>
        <dbReference type="ARBA" id="ARBA00022833"/>
    </source>
</evidence>
<dbReference type="VEuPathDB" id="AmoebaDB:ACA1_349780"/>
<dbReference type="PANTHER" id="PTHR13483:SF3">
    <property type="entry name" value="BOX C_D SNORNA PROTEIN 1"/>
    <property type="match status" value="1"/>
</dbReference>
<protein>
    <recommendedName>
        <fullName evidence="9">HIT-type domain-containing protein</fullName>
    </recommendedName>
</protein>
<dbReference type="Proteomes" id="UP000011083">
    <property type="component" value="Unassembled WGS sequence"/>
</dbReference>
<evidence type="ECO:0000256" key="1">
    <source>
        <dbReference type="ARBA" id="ARBA00022553"/>
    </source>
</evidence>
<keyword evidence="3 7" id="KW-0863">Zinc-finger</keyword>
<evidence type="ECO:0000313" key="10">
    <source>
        <dbReference type="EMBL" id="ELR13157.1"/>
    </source>
</evidence>
<dbReference type="Pfam" id="PF25790">
    <property type="entry name" value="BCD1"/>
    <property type="match status" value="1"/>
</dbReference>
<proteinExistence type="inferred from homology"/>
<dbReference type="GO" id="GO:0000463">
    <property type="term" value="P:maturation of LSU-rRNA from tricistronic rRNA transcript (SSU-rRNA, 5.8S rRNA, LSU-rRNA)"/>
    <property type="evidence" value="ECO:0007669"/>
    <property type="project" value="TreeGrafter"/>
</dbReference>
<name>L8GJH5_ACACF</name>
<dbReference type="OrthoDB" id="272357at2759"/>
<reference evidence="10 11" key="1">
    <citation type="journal article" date="2013" name="Genome Biol.">
        <title>Genome of Acanthamoeba castellanii highlights extensive lateral gene transfer and early evolution of tyrosine kinase signaling.</title>
        <authorList>
            <person name="Clarke M."/>
            <person name="Lohan A.J."/>
            <person name="Liu B."/>
            <person name="Lagkouvardos I."/>
            <person name="Roy S."/>
            <person name="Zafar N."/>
            <person name="Bertelli C."/>
            <person name="Schilde C."/>
            <person name="Kianianmomeni A."/>
            <person name="Burglin T.R."/>
            <person name="Frech C."/>
            <person name="Turcotte B."/>
            <person name="Kopec K.O."/>
            <person name="Synnott J.M."/>
            <person name="Choo C."/>
            <person name="Paponov I."/>
            <person name="Finkler A."/>
            <person name="Soon Heng Tan C."/>
            <person name="Hutchins A.P."/>
            <person name="Weinmeier T."/>
            <person name="Rattei T."/>
            <person name="Chu J.S."/>
            <person name="Gimenez G."/>
            <person name="Irimia M."/>
            <person name="Rigden D.J."/>
            <person name="Fitzpatrick D.A."/>
            <person name="Lorenzo-Morales J."/>
            <person name="Bateman A."/>
            <person name="Chiu C.H."/>
            <person name="Tang P."/>
            <person name="Hegemann P."/>
            <person name="Fromm H."/>
            <person name="Raoult D."/>
            <person name="Greub G."/>
            <person name="Miranda-Saavedra D."/>
            <person name="Chen N."/>
            <person name="Nash P."/>
            <person name="Ginger M.L."/>
            <person name="Horn M."/>
            <person name="Schaap P."/>
            <person name="Caler L."/>
            <person name="Loftus B."/>
        </authorList>
    </citation>
    <scope>NUCLEOTIDE SEQUENCE [LARGE SCALE GENOMIC DNA]</scope>
    <source>
        <strain evidence="10 11">Neff</strain>
    </source>
</reference>
<dbReference type="GO" id="GO:0048254">
    <property type="term" value="P:snoRNA localization"/>
    <property type="evidence" value="ECO:0007669"/>
    <property type="project" value="TreeGrafter"/>
</dbReference>
<dbReference type="GeneID" id="14913682"/>
<dbReference type="InterPro" id="IPR051639">
    <property type="entry name" value="BCD1"/>
</dbReference>
<keyword evidence="4" id="KW-0862">Zinc</keyword>
<keyword evidence="11" id="KW-1185">Reference proteome</keyword>
<feature type="domain" description="HIT-type" evidence="9">
    <location>
        <begin position="98"/>
        <end position="131"/>
    </location>
</feature>
<dbReference type="RefSeq" id="XP_004335170.1">
    <property type="nucleotide sequence ID" value="XM_004335122.1"/>
</dbReference>
<dbReference type="STRING" id="1257118.L8GJH5"/>
<dbReference type="PROSITE" id="PS51083">
    <property type="entry name" value="ZF_HIT"/>
    <property type="match status" value="1"/>
</dbReference>
<dbReference type="GO" id="GO:0000492">
    <property type="term" value="P:box C/D snoRNP assembly"/>
    <property type="evidence" value="ECO:0007669"/>
    <property type="project" value="TreeGrafter"/>
</dbReference>
<comment type="function">
    <text evidence="5">Required for box C/D snoRNAs accumulation involved in snoRNA processing, snoRNA transport to the nucleolus and ribosome biogenesis.</text>
</comment>
<keyword evidence="1" id="KW-0597">Phosphoprotein</keyword>
<dbReference type="AlphaFoldDB" id="L8GJH5"/>
<dbReference type="GO" id="GO:0070761">
    <property type="term" value="C:pre-snoRNP complex"/>
    <property type="evidence" value="ECO:0007669"/>
    <property type="project" value="TreeGrafter"/>
</dbReference>
<feature type="region of interest" description="Disordered" evidence="8">
    <location>
        <begin position="44"/>
        <end position="97"/>
    </location>
</feature>
<dbReference type="SUPFAM" id="SSF144232">
    <property type="entry name" value="HIT/MYND zinc finger-like"/>
    <property type="match status" value="1"/>
</dbReference>
<sequence>MERNATGGEVEDEQASAELQARLAQAIVADFGHLMAPVVDYDLDDEDEDDDAVKGNGGASKKRKRAATEDEGVTGKHGEEDDRAKRGTGRATGKGGACEGCGAESKYRCPRCDWRSCGVACVRRHKEETGCSGLRDRTAYVPLRAMTDTHLHSDFNFLQDCMRVADVSHLNKPKMNSIISKRFRIFLYQCRRRRVRVQLLPQGMAKRKQNTSYYSIKCVSSPGD</sequence>
<evidence type="ECO:0000256" key="2">
    <source>
        <dbReference type="ARBA" id="ARBA00022723"/>
    </source>
</evidence>
<dbReference type="PANTHER" id="PTHR13483">
    <property type="entry name" value="BOX C_D SNORNA PROTEIN 1-RELATED"/>
    <property type="match status" value="1"/>
</dbReference>
<dbReference type="InterPro" id="IPR007529">
    <property type="entry name" value="Znf_HIT"/>
</dbReference>
<dbReference type="CDD" id="cd23023">
    <property type="entry name" value="zf-HIT_BCD1"/>
    <property type="match status" value="1"/>
</dbReference>
<dbReference type="OMA" id="RTIRWHI"/>
<dbReference type="EMBL" id="KB008100">
    <property type="protein sequence ID" value="ELR13157.1"/>
    <property type="molecule type" value="Genomic_DNA"/>
</dbReference>
<dbReference type="InterPro" id="IPR057721">
    <property type="entry name" value="BCD1_alpha/beta"/>
</dbReference>
<feature type="compositionally biased region" description="Basic and acidic residues" evidence="8">
    <location>
        <begin position="73"/>
        <end position="85"/>
    </location>
</feature>
<evidence type="ECO:0000256" key="3">
    <source>
        <dbReference type="ARBA" id="ARBA00022771"/>
    </source>
</evidence>
<dbReference type="GO" id="GO:0008270">
    <property type="term" value="F:zinc ion binding"/>
    <property type="evidence" value="ECO:0007669"/>
    <property type="project" value="UniProtKB-UniRule"/>
</dbReference>
<evidence type="ECO:0000256" key="6">
    <source>
        <dbReference type="ARBA" id="ARBA00049654"/>
    </source>
</evidence>
<gene>
    <name evidence="10" type="ORF">ACA1_349780</name>
</gene>
<dbReference type="KEGG" id="acan:ACA1_349780"/>
<comment type="similarity">
    <text evidence="6">Belongs to the BCD1 family.</text>
</comment>
<dbReference type="Gene3D" id="3.30.60.190">
    <property type="match status" value="1"/>
</dbReference>
<organism evidence="10 11">
    <name type="scientific">Acanthamoeba castellanii (strain ATCC 30010 / Neff)</name>
    <dbReference type="NCBI Taxonomy" id="1257118"/>
    <lineage>
        <taxon>Eukaryota</taxon>
        <taxon>Amoebozoa</taxon>
        <taxon>Discosea</taxon>
        <taxon>Longamoebia</taxon>
        <taxon>Centramoebida</taxon>
        <taxon>Acanthamoebidae</taxon>
        <taxon>Acanthamoeba</taxon>
    </lineage>
</organism>
<accession>L8GJH5</accession>
<evidence type="ECO:0000256" key="7">
    <source>
        <dbReference type="PROSITE-ProRule" id="PRU00453"/>
    </source>
</evidence>
<evidence type="ECO:0000256" key="5">
    <source>
        <dbReference type="ARBA" id="ARBA00049598"/>
    </source>
</evidence>
<evidence type="ECO:0000313" key="11">
    <source>
        <dbReference type="Proteomes" id="UP000011083"/>
    </source>
</evidence>
<dbReference type="Pfam" id="PF04438">
    <property type="entry name" value="zf-HIT"/>
    <property type="match status" value="1"/>
</dbReference>
<keyword evidence="2" id="KW-0479">Metal-binding</keyword>
<dbReference type="GO" id="GO:0005634">
    <property type="term" value="C:nucleus"/>
    <property type="evidence" value="ECO:0007669"/>
    <property type="project" value="TreeGrafter"/>
</dbReference>